<feature type="transmembrane region" description="Helical" evidence="8">
    <location>
        <begin position="805"/>
        <end position="822"/>
    </location>
</feature>
<dbReference type="GeneID" id="5892862"/>
<dbReference type="SUPFAM" id="SSF144091">
    <property type="entry name" value="Rhomboid-like"/>
    <property type="match status" value="1"/>
</dbReference>
<feature type="transmembrane region" description="Helical" evidence="8">
    <location>
        <begin position="685"/>
        <end position="712"/>
    </location>
</feature>
<keyword evidence="5 8" id="KW-0472">Membrane</keyword>
<dbReference type="InterPro" id="IPR051512">
    <property type="entry name" value="Inactive_Rhomboid"/>
</dbReference>
<dbReference type="OMA" id="GCACVEL"/>
<feature type="transmembrane region" description="Helical" evidence="8">
    <location>
        <begin position="780"/>
        <end position="799"/>
    </location>
</feature>
<dbReference type="GO" id="GO:0004252">
    <property type="term" value="F:serine-type endopeptidase activity"/>
    <property type="evidence" value="ECO:0007669"/>
    <property type="project" value="InterPro"/>
</dbReference>
<feature type="domain" description="Peptidase S54 rhomboid" evidence="9">
    <location>
        <begin position="683"/>
        <end position="819"/>
    </location>
</feature>
<dbReference type="InterPro" id="IPR022764">
    <property type="entry name" value="Peptidase_S54_rhomboid_dom"/>
</dbReference>
<dbReference type="Pfam" id="PF01694">
    <property type="entry name" value="Rhomboid"/>
    <property type="match status" value="1"/>
</dbReference>
<feature type="transmembrane region" description="Helical" evidence="8">
    <location>
        <begin position="834"/>
        <end position="857"/>
    </location>
</feature>
<reference evidence="10 11" key="1">
    <citation type="journal article" date="2008" name="Nature">
        <title>The genome of the choanoflagellate Monosiga brevicollis and the origin of metazoans.</title>
        <authorList>
            <consortium name="JGI Sequencing"/>
            <person name="King N."/>
            <person name="Westbrook M.J."/>
            <person name="Young S.L."/>
            <person name="Kuo A."/>
            <person name="Abedin M."/>
            <person name="Chapman J."/>
            <person name="Fairclough S."/>
            <person name="Hellsten U."/>
            <person name="Isogai Y."/>
            <person name="Letunic I."/>
            <person name="Marr M."/>
            <person name="Pincus D."/>
            <person name="Putnam N."/>
            <person name="Rokas A."/>
            <person name="Wright K.J."/>
            <person name="Zuzow R."/>
            <person name="Dirks W."/>
            <person name="Good M."/>
            <person name="Goodstein D."/>
            <person name="Lemons D."/>
            <person name="Li W."/>
            <person name="Lyons J.B."/>
            <person name="Morris A."/>
            <person name="Nichols S."/>
            <person name="Richter D.J."/>
            <person name="Salamov A."/>
            <person name="Bork P."/>
            <person name="Lim W.A."/>
            <person name="Manning G."/>
            <person name="Miller W.T."/>
            <person name="McGinnis W."/>
            <person name="Shapiro H."/>
            <person name="Tjian R."/>
            <person name="Grigoriev I.V."/>
            <person name="Rokhsar D."/>
        </authorList>
    </citation>
    <scope>NUCLEOTIDE SEQUENCE [LARGE SCALE GENOMIC DNA]</scope>
    <source>
        <strain evidence="11">MX1 / ATCC 50154</strain>
    </source>
</reference>
<evidence type="ECO:0000313" key="11">
    <source>
        <dbReference type="Proteomes" id="UP000001357"/>
    </source>
</evidence>
<evidence type="ECO:0000313" key="10">
    <source>
        <dbReference type="EMBL" id="EDQ87669.1"/>
    </source>
</evidence>
<evidence type="ECO:0000259" key="9">
    <source>
        <dbReference type="Pfam" id="PF01694"/>
    </source>
</evidence>
<keyword evidence="11" id="KW-1185">Reference proteome</keyword>
<evidence type="ECO:0000256" key="4">
    <source>
        <dbReference type="ARBA" id="ARBA00022989"/>
    </source>
</evidence>
<dbReference type="PANTHER" id="PTHR45965:SF3">
    <property type="entry name" value="INACTIVE RHOMBOID PROTEIN 1"/>
    <property type="match status" value="1"/>
</dbReference>
<dbReference type="InParanoid" id="A9V498"/>
<evidence type="ECO:0000256" key="3">
    <source>
        <dbReference type="ARBA" id="ARBA00022824"/>
    </source>
</evidence>
<dbReference type="EMBL" id="CH991558">
    <property type="protein sequence ID" value="EDQ87669.1"/>
    <property type="molecule type" value="Genomic_DNA"/>
</dbReference>
<evidence type="ECO:0000256" key="8">
    <source>
        <dbReference type="SAM" id="Phobius"/>
    </source>
</evidence>
<name>A9V498_MONBE</name>
<evidence type="ECO:0000256" key="6">
    <source>
        <dbReference type="SAM" id="Coils"/>
    </source>
</evidence>
<keyword evidence="4 8" id="KW-1133">Transmembrane helix</keyword>
<dbReference type="Gene3D" id="1.20.1540.10">
    <property type="entry name" value="Rhomboid-like"/>
    <property type="match status" value="1"/>
</dbReference>
<protein>
    <recommendedName>
        <fullName evidence="9">Peptidase S54 rhomboid domain-containing protein</fullName>
    </recommendedName>
</protein>
<feature type="compositionally biased region" description="Basic and acidic residues" evidence="7">
    <location>
        <begin position="384"/>
        <end position="398"/>
    </location>
</feature>
<dbReference type="AlphaFoldDB" id="A9V498"/>
<evidence type="ECO:0000256" key="5">
    <source>
        <dbReference type="ARBA" id="ARBA00023136"/>
    </source>
</evidence>
<evidence type="ECO:0000256" key="7">
    <source>
        <dbReference type="SAM" id="MobiDB-lite"/>
    </source>
</evidence>
<gene>
    <name evidence="10" type="ORF">MONBRDRAFT_27089</name>
</gene>
<keyword evidence="2 8" id="KW-0812">Transmembrane</keyword>
<accession>A9V498</accession>
<feature type="transmembrane region" description="Helical" evidence="8">
    <location>
        <begin position="724"/>
        <end position="742"/>
    </location>
</feature>
<dbReference type="GO" id="GO:0042058">
    <property type="term" value="P:regulation of epidermal growth factor receptor signaling pathway"/>
    <property type="evidence" value="ECO:0000318"/>
    <property type="project" value="GO_Central"/>
</dbReference>
<evidence type="ECO:0000256" key="2">
    <source>
        <dbReference type="ARBA" id="ARBA00022692"/>
    </source>
</evidence>
<dbReference type="GO" id="GO:0050708">
    <property type="term" value="P:regulation of protein secretion"/>
    <property type="evidence" value="ECO:0000318"/>
    <property type="project" value="GO_Central"/>
</dbReference>
<comment type="subcellular location">
    <subcellularLocation>
        <location evidence="1">Endoplasmic reticulum membrane</location>
        <topology evidence="1">Multi-pass membrane protein</topology>
    </subcellularLocation>
</comment>
<proteinExistence type="predicted"/>
<dbReference type="InterPro" id="IPR035952">
    <property type="entry name" value="Rhomboid-like_sf"/>
</dbReference>
<keyword evidence="6" id="KW-0175">Coiled coil</keyword>
<dbReference type="RefSeq" id="XP_001747589.1">
    <property type="nucleotide sequence ID" value="XM_001747537.1"/>
</dbReference>
<dbReference type="PANTHER" id="PTHR45965">
    <property type="entry name" value="INACTIVE RHOMBOID PROTEIN"/>
    <property type="match status" value="1"/>
</dbReference>
<dbReference type="Proteomes" id="UP000001357">
    <property type="component" value="Unassembled WGS sequence"/>
</dbReference>
<evidence type="ECO:0000256" key="1">
    <source>
        <dbReference type="ARBA" id="ARBA00004477"/>
    </source>
</evidence>
<dbReference type="eggNOG" id="KOG2290">
    <property type="taxonomic scope" value="Eukaryota"/>
</dbReference>
<dbReference type="KEGG" id="mbr:MONBRDRAFT_27089"/>
<organism evidence="10 11">
    <name type="scientific">Monosiga brevicollis</name>
    <name type="common">Choanoflagellate</name>
    <dbReference type="NCBI Taxonomy" id="81824"/>
    <lineage>
        <taxon>Eukaryota</taxon>
        <taxon>Choanoflagellata</taxon>
        <taxon>Craspedida</taxon>
        <taxon>Salpingoecidae</taxon>
        <taxon>Monosiga</taxon>
    </lineage>
</organism>
<feature type="coiled-coil region" evidence="6">
    <location>
        <begin position="40"/>
        <end position="67"/>
    </location>
</feature>
<dbReference type="GO" id="GO:0005789">
    <property type="term" value="C:endoplasmic reticulum membrane"/>
    <property type="evidence" value="ECO:0000318"/>
    <property type="project" value="GO_Central"/>
</dbReference>
<feature type="region of interest" description="Disordered" evidence="7">
    <location>
        <begin position="377"/>
        <end position="400"/>
    </location>
</feature>
<sequence length="883" mass="99270">MEADGWLKRNHGWLEETQHMRVPAQQKRIDRLRQRVAIKCEEGTAELLAAEADLQEALRQQQVLAAQGGFYNVDDCQVDGVVVQHAIITSDARLLLGSFSARDVRLLQRIYVGDVIRLHSMIDHTPREYGDPSMVHQALDAVLAKLKRRRHAQLRLGKQRMQLLRATLDPLRCTTHAQQLEEMLQLLQRAVPPSHAERPLADVLGFELIELDLPVITVLVSTANALMSLVRIPHSSLNDSTAIPHLSPLMWFLCHGDEAWWSHVYMLLVHIVLQCARNAQIARDEFPLVVAQEPHQRRRSRRSLWATENGEETFLGKSRRQGERAFDGMARWLGVRGDEDELAYRQQQYNYTKAMGQTLHRRNKTLTKAQEDMLELAAEEDDSSDHRFDPEKADHQTTRDPQQGWEHYVWLHEEELRKIVKPGWFGGQEEKTKHRRKSRFNNDTLVQAQLQALPEYTPVFINAITTLQIIIMILVLAHAYTTDYMAPFAFKNERNTCGSDSSPACLTFNGSSADVTRVTSANPGYGPSSIYLAKVGAKFAPCMREDESVTKAAIRTRTLECGNGRENPCEGNADDGTGCCTLGNGQSGQTTEAECASFDGTWVNDLCDETEDFITWRPCCGFDLVGSCQLTTEDTCAFLNGYWHMDAQLCSNVLCLKETCTLFGTGTSIDARKDFRNLPDNPSQWWRFITPLFFHASVAHAILVLIAQYYYGRKMETHIGAMRSLLIYFISGIGGTCIAAVFSPLDVSVGTNPSVYGILAVHLVDLFQSWQLVDRPGLSLAGLGGVIAVLLLVGTTSYVDNWSHIGGFAFGLVSGIIFIPYITFGKWDLARKRLLLFICAPLLLVMFVAAFVTFYQIQNTEFCSWCDYLNCVPYADGMCGRSL</sequence>
<keyword evidence="3" id="KW-0256">Endoplasmic reticulum</keyword>